<comment type="caution">
    <text evidence="3">The sequence shown here is derived from an EMBL/GenBank/DDBJ whole genome shotgun (WGS) entry which is preliminary data.</text>
</comment>
<feature type="region of interest" description="Disordered" evidence="1">
    <location>
        <begin position="1"/>
        <end position="44"/>
    </location>
</feature>
<keyword evidence="2" id="KW-0472">Membrane</keyword>
<dbReference type="RefSeq" id="WP_378264905.1">
    <property type="nucleotide sequence ID" value="NZ_JBHSIT010000019.1"/>
</dbReference>
<dbReference type="Proteomes" id="UP001595872">
    <property type="component" value="Unassembled WGS sequence"/>
</dbReference>
<organism evidence="3 4">
    <name type="scientific">Actinomadura gamaensis</name>
    <dbReference type="NCBI Taxonomy" id="1763541"/>
    <lineage>
        <taxon>Bacteria</taxon>
        <taxon>Bacillati</taxon>
        <taxon>Actinomycetota</taxon>
        <taxon>Actinomycetes</taxon>
        <taxon>Streptosporangiales</taxon>
        <taxon>Thermomonosporaceae</taxon>
        <taxon>Actinomadura</taxon>
    </lineage>
</organism>
<reference evidence="4" key="1">
    <citation type="journal article" date="2019" name="Int. J. Syst. Evol. Microbiol.">
        <title>The Global Catalogue of Microorganisms (GCM) 10K type strain sequencing project: providing services to taxonomists for standard genome sequencing and annotation.</title>
        <authorList>
            <consortium name="The Broad Institute Genomics Platform"/>
            <consortium name="The Broad Institute Genome Sequencing Center for Infectious Disease"/>
            <person name="Wu L."/>
            <person name="Ma J."/>
        </authorList>
    </citation>
    <scope>NUCLEOTIDE SEQUENCE [LARGE SCALE GENOMIC DNA]</scope>
    <source>
        <strain evidence="4">KLKA75</strain>
    </source>
</reference>
<sequence>MGTSPSGWEPPSGPEGWEGAQRRPYYPPPQPPPPPPPPPRRRRRPTGLIVGIALATVVLLGLATAAIVLTVQENERESPRDTLLKAASALGDVRALTYSGAIGSSTQTLMGTLKVTKGGRAYGPVTWDGTDATLLAADGRLFLKEPKSAWVSRMQVGKTDAALLPDGDYWGSIDPGELGIDFKGALSPPAMAALMRRYAGQRTTRSDTFARGRKAVRINAGDAGFFISRTRSHELLRYELTSPTIAADVTARPASAGPPAVADLMADMGRLGDAFDASRQAKIAAKPEFTGCATFGQPCTVSVKVEPDENSPGPARVKAYFRLASEQNGGGKVFGDCQATGVVPVGRSQPLECTVSGGEWAAHGRDYQTVWVYTTAFQLALGDQDVPRMQRDLADE</sequence>
<name>A0ABV9UDU7_9ACTN</name>
<dbReference type="EMBL" id="JBHSIT010000019">
    <property type="protein sequence ID" value="MFC4913718.1"/>
    <property type="molecule type" value="Genomic_DNA"/>
</dbReference>
<keyword evidence="2" id="KW-0812">Transmembrane</keyword>
<feature type="compositionally biased region" description="Pro residues" evidence="1">
    <location>
        <begin position="25"/>
        <end position="38"/>
    </location>
</feature>
<protein>
    <recommendedName>
        <fullName evidence="5">Outer membrane lipoprotein-sorting protein</fullName>
    </recommendedName>
</protein>
<evidence type="ECO:0000313" key="4">
    <source>
        <dbReference type="Proteomes" id="UP001595872"/>
    </source>
</evidence>
<evidence type="ECO:0000313" key="3">
    <source>
        <dbReference type="EMBL" id="MFC4913718.1"/>
    </source>
</evidence>
<proteinExistence type="predicted"/>
<gene>
    <name evidence="3" type="ORF">ACFPCY_40950</name>
</gene>
<accession>A0ABV9UDU7</accession>
<evidence type="ECO:0000256" key="1">
    <source>
        <dbReference type="SAM" id="MobiDB-lite"/>
    </source>
</evidence>
<keyword evidence="4" id="KW-1185">Reference proteome</keyword>
<feature type="transmembrane region" description="Helical" evidence="2">
    <location>
        <begin position="48"/>
        <end position="71"/>
    </location>
</feature>
<evidence type="ECO:0008006" key="5">
    <source>
        <dbReference type="Google" id="ProtNLM"/>
    </source>
</evidence>
<feature type="compositionally biased region" description="Low complexity" evidence="1">
    <location>
        <begin position="1"/>
        <end position="24"/>
    </location>
</feature>
<keyword evidence="2" id="KW-1133">Transmembrane helix</keyword>
<evidence type="ECO:0000256" key="2">
    <source>
        <dbReference type="SAM" id="Phobius"/>
    </source>
</evidence>